<dbReference type="Gene3D" id="2.170.130.10">
    <property type="entry name" value="TonB-dependent receptor, plug domain"/>
    <property type="match status" value="1"/>
</dbReference>
<dbReference type="InterPro" id="IPR039426">
    <property type="entry name" value="TonB-dep_rcpt-like"/>
</dbReference>
<evidence type="ECO:0000313" key="12">
    <source>
        <dbReference type="Proteomes" id="UP000219285"/>
    </source>
</evidence>
<evidence type="ECO:0000256" key="6">
    <source>
        <dbReference type="ARBA" id="ARBA00023237"/>
    </source>
</evidence>
<dbReference type="AlphaFoldDB" id="A0A6M4MFB6"/>
<evidence type="ECO:0000256" key="3">
    <source>
        <dbReference type="ARBA" id="ARBA00022452"/>
    </source>
</evidence>
<dbReference type="Pfam" id="PF13620">
    <property type="entry name" value="CarboxypepD_reg"/>
    <property type="match status" value="1"/>
</dbReference>
<dbReference type="Gene3D" id="2.60.40.1120">
    <property type="entry name" value="Carboxypeptidase-like, regulatory domain"/>
    <property type="match status" value="1"/>
</dbReference>
<dbReference type="KEGG" id="apel:CA267_012700"/>
<keyword evidence="4 7" id="KW-0812">Transmembrane</keyword>
<feature type="domain" description="TonB-dependent transporter Oar-like beta-barrel" evidence="10">
    <location>
        <begin position="239"/>
        <end position="306"/>
    </location>
</feature>
<evidence type="ECO:0000259" key="10">
    <source>
        <dbReference type="Pfam" id="PF25183"/>
    </source>
</evidence>
<dbReference type="InterPro" id="IPR012910">
    <property type="entry name" value="Plug_dom"/>
</dbReference>
<evidence type="ECO:0000256" key="7">
    <source>
        <dbReference type="PROSITE-ProRule" id="PRU01360"/>
    </source>
</evidence>
<dbReference type="GO" id="GO:0015344">
    <property type="term" value="F:siderophore uptake transmembrane transporter activity"/>
    <property type="evidence" value="ECO:0007669"/>
    <property type="project" value="TreeGrafter"/>
</dbReference>
<dbReference type="InterPro" id="IPR013784">
    <property type="entry name" value="Carb-bd-like_fold"/>
</dbReference>
<evidence type="ECO:0000256" key="5">
    <source>
        <dbReference type="ARBA" id="ARBA00023136"/>
    </source>
</evidence>
<dbReference type="Gene3D" id="2.40.170.20">
    <property type="entry name" value="TonB-dependent receptor, beta-barrel domain"/>
    <property type="match status" value="1"/>
</dbReference>
<evidence type="ECO:0000256" key="4">
    <source>
        <dbReference type="ARBA" id="ARBA00022692"/>
    </source>
</evidence>
<keyword evidence="5 7" id="KW-0472">Membrane</keyword>
<gene>
    <name evidence="11" type="ORF">CA267_012700</name>
</gene>
<keyword evidence="3 7" id="KW-1134">Transmembrane beta strand</keyword>
<dbReference type="InterPro" id="IPR037066">
    <property type="entry name" value="Plug_dom_sf"/>
</dbReference>
<keyword evidence="6 7" id="KW-0998">Cell outer membrane</keyword>
<dbReference type="EMBL" id="CP052766">
    <property type="protein sequence ID" value="QJR81568.1"/>
    <property type="molecule type" value="Genomic_DNA"/>
</dbReference>
<evidence type="ECO:0000259" key="9">
    <source>
        <dbReference type="Pfam" id="PF07715"/>
    </source>
</evidence>
<keyword evidence="8" id="KW-0732">Signal</keyword>
<dbReference type="Proteomes" id="UP000219285">
    <property type="component" value="Chromosome"/>
</dbReference>
<evidence type="ECO:0000256" key="8">
    <source>
        <dbReference type="SAM" id="SignalP"/>
    </source>
</evidence>
<evidence type="ECO:0000256" key="2">
    <source>
        <dbReference type="ARBA" id="ARBA00022448"/>
    </source>
</evidence>
<evidence type="ECO:0000313" key="11">
    <source>
        <dbReference type="EMBL" id="QJR81568.1"/>
    </source>
</evidence>
<dbReference type="RefSeq" id="WP_075610398.1">
    <property type="nucleotide sequence ID" value="NZ_CP052766.1"/>
</dbReference>
<comment type="subcellular location">
    <subcellularLocation>
        <location evidence="1 7">Cell outer membrane</location>
        <topology evidence="1 7">Multi-pass membrane protein</topology>
    </subcellularLocation>
</comment>
<feature type="domain" description="TonB-dependent receptor plug" evidence="9">
    <location>
        <begin position="131"/>
        <end position="231"/>
    </location>
</feature>
<reference evidence="11 12" key="2">
    <citation type="submission" date="2020-04" db="EMBL/GenBank/DDBJ databases">
        <title>Complete genome sequence of Alteromonas pelagimontana 5.12T.</title>
        <authorList>
            <person name="Sinha R.K."/>
            <person name="Krishnan K.P."/>
            <person name="Kurian J.P."/>
        </authorList>
    </citation>
    <scope>NUCLEOTIDE SEQUENCE [LARGE SCALE GENOMIC DNA]</scope>
    <source>
        <strain evidence="11 12">5.12</strain>
    </source>
</reference>
<feature type="chain" id="PRO_5028849382" evidence="8">
    <location>
        <begin position="25"/>
        <end position="1051"/>
    </location>
</feature>
<dbReference type="PROSITE" id="PS52016">
    <property type="entry name" value="TONB_DEPENDENT_REC_3"/>
    <property type="match status" value="1"/>
</dbReference>
<feature type="domain" description="TonB-dependent transporter Oar-like beta-barrel" evidence="10">
    <location>
        <begin position="354"/>
        <end position="990"/>
    </location>
</feature>
<dbReference type="Pfam" id="PF07715">
    <property type="entry name" value="Plug"/>
    <property type="match status" value="1"/>
</dbReference>
<sequence>MFTKTKFSRIAMAVALASSLPAYAADTTSGIRGVITGPNGQPATNTVITLIHQPSGTVTQVTTNETGSFNASGLRVGGPYQVTIDSDKFKDEEKGNIFLQLGQTFRLNEQLGEGDVEKITVTGTAALTSNSGSESYFDSENIVNSPTFNRDIKEVIRQNPLATTLGGDDNALSVAGQNPRYNSINVDGIGMNDDFGLNSNGYPTQRAPISVDALEQVSIETNPYNAEYGGFSGARVNAVTKSGTNEFHGGVFYERTDDAWTGKAKNPITGTESDLEGIDSDTFGFNVGGPLIKDKLFFFANYEKYKSPIVADWGPAGSGRPNETNLTIEQYEQVRDVAQSKYGIDIGGWDASPEEQDEKWLGKIDWNINDDHRASLTYQKVEGNSLRSLTSGEGTLVTSTGWYDYQQNMESYSFQLYSDWTSAFSTEVYASYKDVEALSGVETRDFGAISISGWDAYNDNTGISFGPDEYRHANELQTETTTLGVDADYLLGDHNLSFGVKYDKLDIFNLFVNPSLGAWNFSTFEDFVNGEAYEFDYTNAVTNDANDGAADFTMGTYAAYIQDEWFVNDAVELSLGLRYERTFADDTPNYNENFYNRYGFSNQENMDGLDIILPRLGFKWYATDDLVVRGGIGRFAGGRPNVWMSNSFSKDGITVAGINTVQGATFDSFNGVPQEYQDALTAGDGETNAVDPDFEMPSDWRTSLGFDYTFDIPSLGDGFLWTSEFIYVDKQDDLAWRDLNRVDTGERTSDGRVIWEQVDEDHTYDILLTNAEEDGNSKIFSTSLAKAWDNGLSMNVSYTYQDIEEGTPGTSSQSASNWKYDHIVSRNVTQLGTGYYEIEHSLKLSFNYKQEFIDGYATNFNVFFERRSGLPFSWLMGGAYRDANGNLPSAVQNAYAIGDENGIYGNYAPYIPSGPDDAAVAYADGLTYEQFMSDYVGPAGLTGYAGGYVPKMSDNVPWVTTMDVAIQQEIPGFVEDHKGTVYFTIRNFLNLLNDDWGQQESASNSYKTLINGNYQEDGTLVYRPYSGFETDNNFETEDSVWYLKIGVRYEF</sequence>
<protein>
    <submittedName>
        <fullName evidence="11">TonB-dependent receptor plug domain-containing protein</fullName>
    </submittedName>
</protein>
<comment type="similarity">
    <text evidence="7">Belongs to the TonB-dependent receptor family.</text>
</comment>
<organism evidence="11 12">
    <name type="scientific">Alteromonas pelagimontana</name>
    <dbReference type="NCBI Taxonomy" id="1858656"/>
    <lineage>
        <taxon>Bacteria</taxon>
        <taxon>Pseudomonadati</taxon>
        <taxon>Pseudomonadota</taxon>
        <taxon>Gammaproteobacteria</taxon>
        <taxon>Alteromonadales</taxon>
        <taxon>Alteromonadaceae</taxon>
        <taxon>Alteromonas/Salinimonas group</taxon>
        <taxon>Alteromonas</taxon>
    </lineage>
</organism>
<evidence type="ECO:0000256" key="1">
    <source>
        <dbReference type="ARBA" id="ARBA00004571"/>
    </source>
</evidence>
<dbReference type="InterPro" id="IPR057601">
    <property type="entry name" value="Oar-like_b-barrel"/>
</dbReference>
<dbReference type="GO" id="GO:0044718">
    <property type="term" value="P:siderophore transmembrane transport"/>
    <property type="evidence" value="ECO:0007669"/>
    <property type="project" value="TreeGrafter"/>
</dbReference>
<dbReference type="PANTHER" id="PTHR30069">
    <property type="entry name" value="TONB-DEPENDENT OUTER MEMBRANE RECEPTOR"/>
    <property type="match status" value="1"/>
</dbReference>
<keyword evidence="2 7" id="KW-0813">Transport</keyword>
<name>A0A6M4MFB6_9ALTE</name>
<reference evidence="12" key="1">
    <citation type="submission" date="2014-12" db="EMBL/GenBank/DDBJ databases">
        <title>Complete genome sequence of a multi-drug resistant Klebsiella pneumoniae.</title>
        <authorList>
            <person name="Hua X."/>
            <person name="Chen Q."/>
            <person name="Li X."/>
            <person name="Feng Y."/>
            <person name="Ruan Z."/>
            <person name="Yu Y."/>
        </authorList>
    </citation>
    <scope>NUCLEOTIDE SEQUENCE [LARGE SCALE GENOMIC DNA]</scope>
    <source>
        <strain evidence="12">5.12</strain>
    </source>
</reference>
<keyword evidence="12" id="KW-1185">Reference proteome</keyword>
<proteinExistence type="inferred from homology"/>
<dbReference type="Pfam" id="PF25183">
    <property type="entry name" value="OMP_b-brl_4"/>
    <property type="match status" value="2"/>
</dbReference>
<dbReference type="GO" id="GO:0009279">
    <property type="term" value="C:cell outer membrane"/>
    <property type="evidence" value="ECO:0007669"/>
    <property type="project" value="UniProtKB-SubCell"/>
</dbReference>
<dbReference type="GO" id="GO:0030246">
    <property type="term" value="F:carbohydrate binding"/>
    <property type="evidence" value="ECO:0007669"/>
    <property type="project" value="InterPro"/>
</dbReference>
<dbReference type="OrthoDB" id="9768147at2"/>
<dbReference type="SUPFAM" id="SSF56935">
    <property type="entry name" value="Porins"/>
    <property type="match status" value="1"/>
</dbReference>
<dbReference type="SUPFAM" id="SSF49452">
    <property type="entry name" value="Starch-binding domain-like"/>
    <property type="match status" value="1"/>
</dbReference>
<keyword evidence="11" id="KW-0675">Receptor</keyword>
<accession>A0A6M4MFB6</accession>
<dbReference type="PANTHER" id="PTHR30069:SF46">
    <property type="entry name" value="OAR PROTEIN"/>
    <property type="match status" value="1"/>
</dbReference>
<dbReference type="InterPro" id="IPR036942">
    <property type="entry name" value="Beta-barrel_TonB_sf"/>
</dbReference>
<feature type="signal peptide" evidence="8">
    <location>
        <begin position="1"/>
        <end position="24"/>
    </location>
</feature>